<dbReference type="RefSeq" id="XP_033809692.1">
    <property type="nucleotide sequence ID" value="XM_033953801.1"/>
</dbReference>
<evidence type="ECO:0000256" key="4">
    <source>
        <dbReference type="ARBA" id="ARBA00023098"/>
    </source>
</evidence>
<gene>
    <name evidence="9" type="primary">LOC117366149</name>
    <name evidence="8" type="synonym">LOC117364525</name>
</gene>
<keyword evidence="4" id="KW-0443">Lipid metabolism</keyword>
<name>A0A6P8S4Q2_GEOSA</name>
<dbReference type="PANTHER" id="PTHR13943">
    <property type="entry name" value="HRAS-LIKE SUPPRESSOR - RELATED"/>
    <property type="match status" value="1"/>
</dbReference>
<evidence type="ECO:0000256" key="3">
    <source>
        <dbReference type="ARBA" id="ARBA00022801"/>
    </source>
</evidence>
<dbReference type="GO" id="GO:0070292">
    <property type="term" value="P:N-acylphosphatidylethanolamine metabolic process"/>
    <property type="evidence" value="ECO:0007669"/>
    <property type="project" value="TreeGrafter"/>
</dbReference>
<dbReference type="PROSITE" id="PS51934">
    <property type="entry name" value="LRAT"/>
    <property type="match status" value="1"/>
</dbReference>
<feature type="domain" description="LRAT" evidence="6">
    <location>
        <begin position="13"/>
        <end position="129"/>
    </location>
</feature>
<evidence type="ECO:0000256" key="1">
    <source>
        <dbReference type="ARBA" id="ARBA00007824"/>
    </source>
</evidence>
<dbReference type="GO" id="GO:0004623">
    <property type="term" value="F:phospholipase A2 activity"/>
    <property type="evidence" value="ECO:0007669"/>
    <property type="project" value="TreeGrafter"/>
</dbReference>
<keyword evidence="2" id="KW-0808">Transferase</keyword>
<dbReference type="Pfam" id="PF04970">
    <property type="entry name" value="LRAT"/>
    <property type="match status" value="1"/>
</dbReference>
<dbReference type="Gene3D" id="3.90.1720.10">
    <property type="entry name" value="endopeptidase domain like (from Nostoc punctiforme)"/>
    <property type="match status" value="1"/>
</dbReference>
<dbReference type="GeneID" id="117366149"/>
<comment type="similarity">
    <text evidence="1">Belongs to the H-rev107 family.</text>
</comment>
<reference evidence="8 9" key="1">
    <citation type="submission" date="2025-04" db="UniProtKB">
        <authorList>
            <consortium name="RefSeq"/>
        </authorList>
    </citation>
    <scope>IDENTIFICATION</scope>
</reference>
<dbReference type="KEGG" id="gsh:117366149"/>
<proteinExistence type="inferred from homology"/>
<dbReference type="KEGG" id="gsh:117364525"/>
<dbReference type="Proteomes" id="UP000515159">
    <property type="component" value="Chromosome 8"/>
</dbReference>
<dbReference type="InterPro" id="IPR007053">
    <property type="entry name" value="LRAT_dom"/>
</dbReference>
<dbReference type="RefSeq" id="XP_033813195.1">
    <property type="nucleotide sequence ID" value="XM_033957304.1"/>
</dbReference>
<dbReference type="AlphaFoldDB" id="A0A6P8S4Q2"/>
<dbReference type="OrthoDB" id="421951at2759"/>
<keyword evidence="7" id="KW-1185">Reference proteome</keyword>
<keyword evidence="5" id="KW-1133">Transmembrane helix</keyword>
<keyword evidence="5" id="KW-0812">Transmembrane</keyword>
<dbReference type="PANTHER" id="PTHR13943:SF36">
    <property type="entry name" value="PHOSPHOLIPASE A AND ACYLTRANSFERASE 4"/>
    <property type="match status" value="1"/>
</dbReference>
<accession>A0A6P8S4Q2</accession>
<organism evidence="7 9">
    <name type="scientific">Geotrypetes seraphini</name>
    <name type="common">Gaboon caecilian</name>
    <name type="synonym">Caecilia seraphini</name>
    <dbReference type="NCBI Taxonomy" id="260995"/>
    <lineage>
        <taxon>Eukaryota</taxon>
        <taxon>Metazoa</taxon>
        <taxon>Chordata</taxon>
        <taxon>Craniata</taxon>
        <taxon>Vertebrata</taxon>
        <taxon>Euteleostomi</taxon>
        <taxon>Amphibia</taxon>
        <taxon>Gymnophiona</taxon>
        <taxon>Geotrypetes</taxon>
    </lineage>
</organism>
<dbReference type="GO" id="GO:0016410">
    <property type="term" value="F:N-acyltransferase activity"/>
    <property type="evidence" value="ECO:0007669"/>
    <property type="project" value="TreeGrafter"/>
</dbReference>
<dbReference type="GO" id="GO:0005737">
    <property type="term" value="C:cytoplasm"/>
    <property type="evidence" value="ECO:0007669"/>
    <property type="project" value="TreeGrafter"/>
</dbReference>
<protein>
    <submittedName>
        <fullName evidence="8 9">Phospholipase A and acyltransferase 2-like</fullName>
    </submittedName>
</protein>
<evidence type="ECO:0000313" key="7">
    <source>
        <dbReference type="Proteomes" id="UP000515159"/>
    </source>
</evidence>
<evidence type="ECO:0000313" key="9">
    <source>
        <dbReference type="RefSeq" id="XP_033813195.1"/>
    </source>
</evidence>
<feature type="transmembrane region" description="Helical" evidence="5">
    <location>
        <begin position="137"/>
        <end position="155"/>
    </location>
</feature>
<sequence length="162" mass="18209">MPPVTKEPELGDLIEIFRRGYQHWAIYVGDGYVIHLAPPSEYAGAGSSSLMSVLSEWAEVRKDLLSEVVGNSSYRVNNKYDNKYTPYPVNKILQRAKEMVGQKRPYSVRTDNCEHFVTKLRYNRAECAQVDDAIRNVGWAAAGFAVLAAVGIAVSRNKRQNQ</sequence>
<evidence type="ECO:0000313" key="8">
    <source>
        <dbReference type="RefSeq" id="XP_033809692.1"/>
    </source>
</evidence>
<keyword evidence="5" id="KW-0472">Membrane</keyword>
<dbReference type="InterPro" id="IPR051496">
    <property type="entry name" value="H-rev107_PLA/AT"/>
</dbReference>
<evidence type="ECO:0000259" key="6">
    <source>
        <dbReference type="PROSITE" id="PS51934"/>
    </source>
</evidence>
<keyword evidence="3" id="KW-0378">Hydrolase</keyword>
<evidence type="ECO:0000256" key="2">
    <source>
        <dbReference type="ARBA" id="ARBA00022679"/>
    </source>
</evidence>
<dbReference type="GO" id="GO:0008970">
    <property type="term" value="F:phospholipase A1 activity"/>
    <property type="evidence" value="ECO:0007669"/>
    <property type="project" value="TreeGrafter"/>
</dbReference>
<evidence type="ECO:0000256" key="5">
    <source>
        <dbReference type="SAM" id="Phobius"/>
    </source>
</evidence>